<dbReference type="EMBL" id="JAFREM010000028">
    <property type="protein sequence ID" value="MBO1307840.1"/>
    <property type="molecule type" value="Genomic_DNA"/>
</dbReference>
<dbReference type="Pfam" id="PF18483">
    <property type="entry name" value="Lectin_L-type_dom"/>
    <property type="match status" value="1"/>
</dbReference>
<proteinExistence type="predicted"/>
<evidence type="ECO:0008006" key="4">
    <source>
        <dbReference type="Google" id="ProtNLM"/>
    </source>
</evidence>
<dbReference type="Gene3D" id="2.60.120.200">
    <property type="match status" value="1"/>
</dbReference>
<feature type="transmembrane region" description="Helical" evidence="1">
    <location>
        <begin position="12"/>
        <end position="34"/>
    </location>
</feature>
<comment type="caution">
    <text evidence="2">The sequence shown here is derived from an EMBL/GenBank/DDBJ whole genome shotgun (WGS) entry which is preliminary data.</text>
</comment>
<keyword evidence="1" id="KW-0812">Transmembrane</keyword>
<keyword evidence="1" id="KW-0472">Membrane</keyword>
<accession>A0ABS3LDZ5</accession>
<protein>
    <recommendedName>
        <fullName evidence="4">MucBP domain-containing protein</fullName>
    </recommendedName>
</protein>
<evidence type="ECO:0000313" key="2">
    <source>
        <dbReference type="EMBL" id="MBO1307840.1"/>
    </source>
</evidence>
<evidence type="ECO:0000256" key="1">
    <source>
        <dbReference type="SAM" id="Phobius"/>
    </source>
</evidence>
<keyword evidence="3" id="KW-1185">Reference proteome</keyword>
<dbReference type="InterPro" id="IPR056573">
    <property type="entry name" value="Lectin_L-type_dom"/>
</dbReference>
<dbReference type="InterPro" id="IPR013320">
    <property type="entry name" value="ConA-like_dom_sf"/>
</dbReference>
<evidence type="ECO:0000313" key="3">
    <source>
        <dbReference type="Proteomes" id="UP000664601"/>
    </source>
</evidence>
<dbReference type="CDD" id="cd01951">
    <property type="entry name" value="lectin_L-type"/>
    <property type="match status" value="1"/>
</dbReference>
<keyword evidence="1" id="KW-1133">Transmembrane helix</keyword>
<dbReference type="Proteomes" id="UP000664601">
    <property type="component" value="Unassembled WGS sequence"/>
</dbReference>
<name>A0ABS3LDZ5_9ENTE</name>
<sequence>MEKGMKQRKKKILKRSLIVSILTLLVAGVGYYSFQSEEKPTEKIEAAKKETTVETHGDFELTVKNSWDNTDKKSYAQLKWDGVPESAQSEYTLYQSVEGKKWGNPSSATENVTSDYSVKDVKAPDKPTVEASDGKLNKLDVRINAKDNGTNYGWYVEANTDTGSLASQTIEEEIISNTAGYFYRIVSDPNSTNFKEEIENKKDEHGQIPEGLLDEKVAPDYSSVVYSTDAKISIDKEADAEKHLQVIAVDRMSNVSEVETVAVADLLPPVEFEVERTADEAKLVEINLQPEMDQGMEVIFIRTPKNLALNPITLPTSWEQYQIINGATHNSIVYTMGNNNSSASIQQFLESLRFTIGNPVNQSGEIEVLFYKTLRNTVEVIKDNYLEYFSLITESGMGVNDSHYDPATGIFTYTQNLMWRQGGFYLKNRISFEDDFRLEGRANLGDKVGIPGPNGGADGIGFLLHPGSASALGQAGGSLGVGGIPNGFGFVLDSYYNQELTTYYYPDPAVFINKTHGGFVKNEGAYGAKNTYMGPDAPAKQIPDPQNNMFRDFVIEYKHATHTLSAKYDNDDNLAWEKDISGWLLAGVDSYAFSSQGSTGTYFNLQQFQLEKFKFSEVVEYTEESKGDISFSAAIPQKVSLKAYDDKGTPLPEGDIFEDQELRIGKAVTQPKEIEFYSFIEAREMNDVPRDKYYNVSNTYQEGKLIYSFRRADLHVRQVIQGPNDELVVPKEGYLTIQNQLHNDGSPVLDTNYQINTTVSSGKEVDNPGFTRVVLSTSHLMNDNDEVLLSAIIPEFYKYNGYRISDTLASHGIAPVLTDAKISLSRLGIYNQGERWITIYLEPNGTNDGKPQPYSWDYKKNDLGKIKTK</sequence>
<organism evidence="2 3">
    <name type="scientific">Candidatus Enterococcus moelleringii</name>
    <dbReference type="NCBI Taxonomy" id="2815325"/>
    <lineage>
        <taxon>Bacteria</taxon>
        <taxon>Bacillati</taxon>
        <taxon>Bacillota</taxon>
        <taxon>Bacilli</taxon>
        <taxon>Lactobacillales</taxon>
        <taxon>Enterococcaceae</taxon>
        <taxon>Enterococcus</taxon>
    </lineage>
</organism>
<dbReference type="RefSeq" id="WP_207674831.1">
    <property type="nucleotide sequence ID" value="NZ_JAFREM010000028.1"/>
</dbReference>
<gene>
    <name evidence="2" type="ORF">JZO70_16820</name>
</gene>
<reference evidence="2 3" key="1">
    <citation type="submission" date="2021-03" db="EMBL/GenBank/DDBJ databases">
        <title>Enterococcal diversity collection.</title>
        <authorList>
            <person name="Gilmore M.S."/>
            <person name="Schwartzman J."/>
            <person name="Van Tyne D."/>
            <person name="Martin M."/>
            <person name="Earl A.M."/>
            <person name="Manson A.L."/>
            <person name="Straub T."/>
            <person name="Salamzade R."/>
            <person name="Saavedra J."/>
            <person name="Lebreton F."/>
            <person name="Prichula J."/>
            <person name="Schaufler K."/>
            <person name="Gaca A."/>
            <person name="Sgardioli B."/>
            <person name="Wagenaar J."/>
            <person name="Strong T."/>
        </authorList>
    </citation>
    <scope>NUCLEOTIDE SEQUENCE [LARGE SCALE GENOMIC DNA]</scope>
    <source>
        <strain evidence="2 3">669A</strain>
    </source>
</reference>
<dbReference type="SUPFAM" id="SSF49899">
    <property type="entry name" value="Concanavalin A-like lectins/glucanases"/>
    <property type="match status" value="1"/>
</dbReference>